<organism evidence="1 2">
    <name type="scientific">Aureispira anguillae</name>
    <dbReference type="NCBI Taxonomy" id="2864201"/>
    <lineage>
        <taxon>Bacteria</taxon>
        <taxon>Pseudomonadati</taxon>
        <taxon>Bacteroidota</taxon>
        <taxon>Saprospiria</taxon>
        <taxon>Saprospirales</taxon>
        <taxon>Saprospiraceae</taxon>
        <taxon>Aureispira</taxon>
    </lineage>
</organism>
<protein>
    <submittedName>
        <fullName evidence="1">WG repeat-containing protein</fullName>
    </submittedName>
</protein>
<reference evidence="1" key="1">
    <citation type="submission" date="2022-09" db="EMBL/GenBank/DDBJ databases">
        <title>Aureispira anguillicida sp. nov., isolated from Leptocephalus of Japanese eel Anguilla japonica.</title>
        <authorList>
            <person name="Yuasa K."/>
            <person name="Mekata T."/>
            <person name="Ikunari K."/>
        </authorList>
    </citation>
    <scope>NUCLEOTIDE SEQUENCE</scope>
    <source>
        <strain evidence="1">EL160426</strain>
    </source>
</reference>
<gene>
    <name evidence="1" type="ORF">AsAng_0000580</name>
</gene>
<name>A0A915YAW7_9BACT</name>
<sequence>MQYKIGISFFIILMMQVIGIAQKDSSIYHKKYAFQPKDLTKELEAGQEFFLADGIYKVWNGSRFTWGFYKETTAEKLTEPKYDTITYRYLHKKKKGFYRIKENGKWGMLGEDRSVWVPVEYDQLNYISKRHQQYVSIKKGNKYGVLSPEGKVILEAAYDDILFDGYRYKVKKADKWGLKDNQGKELIPTCFDALEDHAYVSHTRVRIGKKWSVYNWIKDKPCAFEKKFDDIDYFSRYFVVREDGKYGLLDINAKEILPFEYDYMSPFFLKYLSSILVGKDKKVGLLRIDTLDKVHTSVPIEYNDIWIDENTFKIKVRLGDKIDYYFNDQTLFELAYNDVQYYENINRVMVKKGNKWGMLTVDGAPIIPIAYSKIHVMNPKQFMVQKGTKWGILNERGKEIIPVIYDEFDYRPKKKFFFVKKKGKWGIVSITKGIILPPKYDDMSTLPNRTYLVKQKDLWGIVAAGGRVIVPIEYSAYTYKYKAREVLLKHPNGTVKKHPLL</sequence>
<dbReference type="KEGG" id="aup:AsAng_0000580"/>
<dbReference type="AlphaFoldDB" id="A0A915YAW7"/>
<dbReference type="RefSeq" id="WP_264790761.1">
    <property type="nucleotide sequence ID" value="NZ_AP026867.1"/>
</dbReference>
<keyword evidence="2" id="KW-1185">Reference proteome</keyword>
<proteinExistence type="predicted"/>
<dbReference type="InterPro" id="IPR032774">
    <property type="entry name" value="WG_beta_rep"/>
</dbReference>
<dbReference type="EMBL" id="AP026867">
    <property type="protein sequence ID" value="BDS09360.1"/>
    <property type="molecule type" value="Genomic_DNA"/>
</dbReference>
<evidence type="ECO:0000313" key="1">
    <source>
        <dbReference type="EMBL" id="BDS09360.1"/>
    </source>
</evidence>
<dbReference type="Proteomes" id="UP001060919">
    <property type="component" value="Chromosome"/>
</dbReference>
<dbReference type="PANTHER" id="PTHR37841">
    <property type="entry name" value="GLR2918 PROTEIN"/>
    <property type="match status" value="1"/>
</dbReference>
<dbReference type="PANTHER" id="PTHR37841:SF1">
    <property type="entry name" value="DUF3298 DOMAIN-CONTAINING PROTEIN"/>
    <property type="match status" value="1"/>
</dbReference>
<dbReference type="Pfam" id="PF14903">
    <property type="entry name" value="WG_beta_rep"/>
    <property type="match status" value="4"/>
</dbReference>
<evidence type="ECO:0000313" key="2">
    <source>
        <dbReference type="Proteomes" id="UP001060919"/>
    </source>
</evidence>
<accession>A0A915YAW7</accession>